<dbReference type="PANTHER" id="PTHR33112">
    <property type="entry name" value="DOMAIN PROTEIN, PUTATIVE-RELATED"/>
    <property type="match status" value="1"/>
</dbReference>
<dbReference type="InterPro" id="IPR010730">
    <property type="entry name" value="HET"/>
</dbReference>
<sequence>MHRTALTIMAGSNLENESFPKTSSDHEITSLCEVCDSIIFYNTHIGVVMVCVPTSDLPDEEILSMLVILNGAQGGCRLCAVAWGVFQNWGDGRYFSASNKSDMISLTEIAQSYIISSLFVERSTDIIPGYYKLSCKTIVMGPEREVGIDLILALDVVNGYHDFHKTSQPSTSIVKLSEERWKKFCCSSIATCQNIHELCNSESASNDSPGRLPTRLIDLKCDPPRLISSSKLPLDSLYTTISHCWGKTPILTLTTKNFGAFQQQLPVSQLSQTFKDAIHIGKRLLRDFNVRYLWIDSLCIMQDSKTDWLNEAPQMAHIYGNAFCCIAASSASDGSKGLFSSRNSTVDEVLFLRHDRSYHPQLPSPVMITVLDRTKWHQIIKEAPLNQRGWVVQERILSKRTLQFFKGEIFWKCQQSMASETFSVIAPGLRIHDDHLIFPPSLVSNFNFRSFWHQLLQTYGKTVLSYPEDILIAIAGVSRHFQKYLPTTNKLYLAGMWFFELERQLGWSATRHGFGSDLDHRECPSKYVAPSWSWASSTGRSITAHWTMGVDADASIKWYEWNEADYQRHMVLDMNQIQPPSFTIIEAETKVLGEDPFGPVISGFLRLRGQLKIGRHSFTASKNNTLTRTKYRNGHFIEVIGSSSGSGLISSMSFDRLHSDEELKEIRSGVLFLFPLVFKNLRNARALILRPSGTRKKLVRIGCLFSITSKFAMDFDSETDALIGDDIYEESHGNGEYTICII</sequence>
<comment type="caution">
    <text evidence="2">The sequence shown here is derived from an EMBL/GenBank/DDBJ whole genome shotgun (WGS) entry which is preliminary data.</text>
</comment>
<proteinExistence type="predicted"/>
<dbReference type="PANTHER" id="PTHR33112:SF11">
    <property type="entry name" value="HETEROKARYON INCOMPATIBILITY DOMAIN-CONTAINING PROTEIN"/>
    <property type="match status" value="1"/>
</dbReference>
<dbReference type="AlphaFoldDB" id="A0A8H2VZN8"/>
<keyword evidence="3" id="KW-1185">Reference proteome</keyword>
<evidence type="ECO:0000313" key="2">
    <source>
        <dbReference type="EMBL" id="CAD6447929.1"/>
    </source>
</evidence>
<organism evidence="2 3">
    <name type="scientific">Sclerotinia trifoliorum</name>
    <dbReference type="NCBI Taxonomy" id="28548"/>
    <lineage>
        <taxon>Eukaryota</taxon>
        <taxon>Fungi</taxon>
        <taxon>Dikarya</taxon>
        <taxon>Ascomycota</taxon>
        <taxon>Pezizomycotina</taxon>
        <taxon>Leotiomycetes</taxon>
        <taxon>Helotiales</taxon>
        <taxon>Sclerotiniaceae</taxon>
        <taxon>Sclerotinia</taxon>
    </lineage>
</organism>
<evidence type="ECO:0000259" key="1">
    <source>
        <dbReference type="Pfam" id="PF06985"/>
    </source>
</evidence>
<protein>
    <submittedName>
        <fullName evidence="2">65f478db-e123-47cf-b501-dc9153e25125</fullName>
    </submittedName>
</protein>
<gene>
    <name evidence="2" type="ORF">SCLTRI_LOCUS7721</name>
</gene>
<dbReference type="Proteomes" id="UP000624404">
    <property type="component" value="Unassembled WGS sequence"/>
</dbReference>
<feature type="domain" description="Heterokaryon incompatibility" evidence="1">
    <location>
        <begin position="238"/>
        <end position="394"/>
    </location>
</feature>
<dbReference type="EMBL" id="CAJHIA010000030">
    <property type="protein sequence ID" value="CAD6447929.1"/>
    <property type="molecule type" value="Genomic_DNA"/>
</dbReference>
<name>A0A8H2VZN8_9HELO</name>
<accession>A0A8H2VZN8</accession>
<evidence type="ECO:0000313" key="3">
    <source>
        <dbReference type="Proteomes" id="UP000624404"/>
    </source>
</evidence>
<dbReference type="Pfam" id="PF06985">
    <property type="entry name" value="HET"/>
    <property type="match status" value="1"/>
</dbReference>
<reference evidence="2" key="1">
    <citation type="submission" date="2020-10" db="EMBL/GenBank/DDBJ databases">
        <authorList>
            <person name="Kusch S."/>
        </authorList>
    </citation>
    <scope>NUCLEOTIDE SEQUENCE</scope>
    <source>
        <strain evidence="2">SwB9</strain>
    </source>
</reference>
<dbReference type="OrthoDB" id="5362512at2759"/>